<comment type="caution">
    <text evidence="3">The sequence shown here is derived from an EMBL/GenBank/DDBJ whole genome shotgun (WGS) entry which is preliminary data.</text>
</comment>
<gene>
    <name evidence="3" type="ORF">HLPCO_000158</name>
</gene>
<feature type="transmembrane region" description="Helical" evidence="2">
    <location>
        <begin position="12"/>
        <end position="30"/>
    </location>
</feature>
<feature type="transmembrane region" description="Helical" evidence="2">
    <location>
        <begin position="42"/>
        <end position="60"/>
    </location>
</feature>
<protein>
    <recommendedName>
        <fullName evidence="5">DUF308 domain-containing protein</fullName>
    </recommendedName>
</protein>
<evidence type="ECO:0008006" key="5">
    <source>
        <dbReference type="Google" id="ProtNLM"/>
    </source>
</evidence>
<dbReference type="AlphaFoldDB" id="U2DZ75"/>
<name>U2DZ75_9MOLU</name>
<reference evidence="3 4" key="2">
    <citation type="journal article" date="2013" name="PLoS ONE">
        <title>INDIGO - INtegrated Data Warehouse of MIcrobial GenOmes with Examples from the Red Sea Extremophiles.</title>
        <authorList>
            <person name="Alam I."/>
            <person name="Antunes A."/>
            <person name="Kamau A.A."/>
            <person name="Ba Alawi W."/>
            <person name="Kalkatawi M."/>
            <person name="Stingl U."/>
            <person name="Bajic V.B."/>
        </authorList>
    </citation>
    <scope>NUCLEOTIDE SEQUENCE [LARGE SCALE GENOMIC DNA]</scope>
    <source>
        <strain evidence="3 4">SSD-17B</strain>
    </source>
</reference>
<evidence type="ECO:0000313" key="4">
    <source>
        <dbReference type="Proteomes" id="UP000005707"/>
    </source>
</evidence>
<dbReference type="EMBL" id="AFNU02000001">
    <property type="protein sequence ID" value="ERJ13507.1"/>
    <property type="molecule type" value="Genomic_DNA"/>
</dbReference>
<accession>U2DZ75</accession>
<feature type="transmembrane region" description="Helical" evidence="2">
    <location>
        <begin position="97"/>
        <end position="117"/>
    </location>
</feature>
<evidence type="ECO:0000256" key="1">
    <source>
        <dbReference type="SAM" id="MobiDB-lite"/>
    </source>
</evidence>
<feature type="transmembrane region" description="Helical" evidence="2">
    <location>
        <begin position="129"/>
        <end position="149"/>
    </location>
</feature>
<dbReference type="OrthoDB" id="9855725at2"/>
<feature type="region of interest" description="Disordered" evidence="1">
    <location>
        <begin position="199"/>
        <end position="243"/>
    </location>
</feature>
<keyword evidence="2" id="KW-0472">Membrane</keyword>
<evidence type="ECO:0000256" key="2">
    <source>
        <dbReference type="SAM" id="Phobius"/>
    </source>
</evidence>
<dbReference type="STRING" id="1033810.HLPCO_000158"/>
<proteinExistence type="predicted"/>
<keyword evidence="2" id="KW-1133">Transmembrane helix</keyword>
<feature type="compositionally biased region" description="Basic and acidic residues" evidence="1">
    <location>
        <begin position="199"/>
        <end position="234"/>
    </location>
</feature>
<keyword evidence="2" id="KW-0812">Transmembrane</keyword>
<feature type="transmembrane region" description="Helical" evidence="2">
    <location>
        <begin position="72"/>
        <end position="91"/>
    </location>
</feature>
<feature type="transmembrane region" description="Helical" evidence="2">
    <location>
        <begin position="155"/>
        <end position="173"/>
    </location>
</feature>
<organism evidence="3 4">
    <name type="scientific">Haloplasma contractile SSD-17B</name>
    <dbReference type="NCBI Taxonomy" id="1033810"/>
    <lineage>
        <taxon>Bacteria</taxon>
        <taxon>Bacillati</taxon>
        <taxon>Mycoplasmatota</taxon>
        <taxon>Mollicutes</taxon>
        <taxon>Haloplasmatales</taxon>
        <taxon>Haloplasmataceae</taxon>
        <taxon>Haloplasma</taxon>
    </lineage>
</organism>
<dbReference type="InParanoid" id="U2DZ75"/>
<dbReference type="RefSeq" id="WP_008826387.1">
    <property type="nucleotide sequence ID" value="NZ_AFNU02000001.1"/>
</dbReference>
<keyword evidence="4" id="KW-1185">Reference proteome</keyword>
<dbReference type="Proteomes" id="UP000005707">
    <property type="component" value="Unassembled WGS sequence"/>
</dbReference>
<reference evidence="3 4" key="1">
    <citation type="journal article" date="2011" name="J. Bacteriol.">
        <title>Genome sequence of Haloplasma contractile, an unusual contractile bacterium from a deep-sea anoxic brine lake.</title>
        <authorList>
            <person name="Antunes A."/>
            <person name="Alam I."/>
            <person name="El Dorry H."/>
            <person name="Siam R."/>
            <person name="Robertson A."/>
            <person name="Bajic V.B."/>
            <person name="Stingl U."/>
        </authorList>
    </citation>
    <scope>NUCLEOTIDE SEQUENCE [LARGE SCALE GENOMIC DNA]</scope>
    <source>
        <strain evidence="3 4">SSD-17B</strain>
    </source>
</reference>
<sequence length="243" mass="28168">MKNLRFNDYGWVVKGFTSIVLLASFIYMLYIQYTNEAVAESVLTPIIGITILLFTVVRIFPVLRSRSEKDYLLIMYSEILISIVIGALFIALPEFAYNNFSILLGIILYIRGCVFFFTTTKRYELSDALSFVINILFISFGFAFVFAWNDFTPDSLMYVLIALALIFSVYYGYGTYTGFNNTHLNRQNRLKMDDVLKKKEKEDDKVIQDPKHIEEKRNPKIIDEPKSDIRPTIEDERDSDVVS</sequence>
<evidence type="ECO:0000313" key="3">
    <source>
        <dbReference type="EMBL" id="ERJ13507.1"/>
    </source>
</evidence>